<accession>A0ACC1T5G5</accession>
<proteinExistence type="predicted"/>
<protein>
    <submittedName>
        <fullName evidence="1">Uncharacterized protein</fullName>
    </submittedName>
</protein>
<dbReference type="EMBL" id="JANHOG010000574">
    <property type="protein sequence ID" value="KAJ3553146.1"/>
    <property type="molecule type" value="Genomic_DNA"/>
</dbReference>
<comment type="caution">
    <text evidence="1">The sequence shown here is derived from an EMBL/GenBank/DDBJ whole genome shotgun (WGS) entry which is preliminary data.</text>
</comment>
<gene>
    <name evidence="1" type="ORF">NM688_g3772</name>
</gene>
<evidence type="ECO:0000313" key="2">
    <source>
        <dbReference type="Proteomes" id="UP001148662"/>
    </source>
</evidence>
<keyword evidence="2" id="KW-1185">Reference proteome</keyword>
<sequence length="480" mass="52721">MHRNTLLFVLSSLVAWSVHATPTRRDTGTKNVFAHHMVGFTYSYTSKDWVEDVRAAHAAGIDGFALNVGTDSWQPTQVASAYQAAEQSGTGFKMFLSFDMSVFQCSSSSDAATLRSWVSKYATHANQFLYNGHIFVSTFAGESCTFGQSSVAQGWASQFTSQLAGSNAVHFVPSFFVDPSTFGQYSSSINGMFNFNSGWPISLTTATANAQLSSQGESLSATSPSDLEKITQVLLPNVGSIDTDNQYVSGLKSVTSNDGKAPTYMGAVSPWFFTHYSPQTFNKNAHSHLYNTRWENVVENRHLFDLIEICTWNDFSESHYIGLIHGSQPNSQAWVDGFDHSAWLNMTSYYATAYKTGSCPAITQDKICIWARPHPKKANAPDPVGKPSNFEMTQDLMWAVVFATLPATVTLWTSDSNSQTSNVQAGVTKLNMPLTETGGYMRAMLRRDGVVIMDFTPSGYHYEPNPSAYNYNAFTAGSPN</sequence>
<organism evidence="1 2">
    <name type="scientific">Phlebia brevispora</name>
    <dbReference type="NCBI Taxonomy" id="194682"/>
    <lineage>
        <taxon>Eukaryota</taxon>
        <taxon>Fungi</taxon>
        <taxon>Dikarya</taxon>
        <taxon>Basidiomycota</taxon>
        <taxon>Agaricomycotina</taxon>
        <taxon>Agaricomycetes</taxon>
        <taxon>Polyporales</taxon>
        <taxon>Meruliaceae</taxon>
        <taxon>Phlebia</taxon>
    </lineage>
</organism>
<name>A0ACC1T5G5_9APHY</name>
<evidence type="ECO:0000313" key="1">
    <source>
        <dbReference type="EMBL" id="KAJ3553146.1"/>
    </source>
</evidence>
<reference evidence="1" key="1">
    <citation type="submission" date="2022-07" db="EMBL/GenBank/DDBJ databases">
        <title>Genome Sequence of Phlebia brevispora.</title>
        <authorList>
            <person name="Buettner E."/>
        </authorList>
    </citation>
    <scope>NUCLEOTIDE SEQUENCE</scope>
    <source>
        <strain evidence="1">MPL23</strain>
    </source>
</reference>
<dbReference type="Proteomes" id="UP001148662">
    <property type="component" value="Unassembled WGS sequence"/>
</dbReference>